<proteinExistence type="predicted"/>
<dbReference type="Pfam" id="PF05705">
    <property type="entry name" value="DUF829"/>
    <property type="match status" value="1"/>
</dbReference>
<keyword evidence="5" id="KW-0539">Nucleus</keyword>
<sequence length="285" mass="31959">MATSRITPDAAVAQPLADFQKIGHNTFIYTPESYTRSSSLVLFFSWMGAAPKHIAKYSVAYRKLFPNARILLVRCELPDMFHSRAQYRKLQAAALNVVAEHVKGSVEQGGDVLVHSSSNGGGKQVIEFSKSWKEMYGEPLSMRTQILDSSPGIGDWQKSHAAISLSLPRNLFFKLFGSFLVHSFLLITFVINTLLRRENDILVLRRELNDTTLFSTKAPRVYLYSKADAMVGHEEVEEHADEAAGEGWDVQKVRFENSPHAGHVREDEGKYWGAVMDAWNKGPKG</sequence>
<dbReference type="InterPro" id="IPR008547">
    <property type="entry name" value="DUF829_TMEM53"/>
</dbReference>
<keyword evidence="3 7" id="KW-1133">Transmembrane helix</keyword>
<evidence type="ECO:0000256" key="1">
    <source>
        <dbReference type="ARBA" id="ARBA00004126"/>
    </source>
</evidence>
<organism evidence="8 9">
    <name type="scientific">Lophiotrema nucula</name>
    <dbReference type="NCBI Taxonomy" id="690887"/>
    <lineage>
        <taxon>Eukaryota</taxon>
        <taxon>Fungi</taxon>
        <taxon>Dikarya</taxon>
        <taxon>Ascomycota</taxon>
        <taxon>Pezizomycotina</taxon>
        <taxon>Dothideomycetes</taxon>
        <taxon>Pleosporomycetidae</taxon>
        <taxon>Pleosporales</taxon>
        <taxon>Lophiotremataceae</taxon>
        <taxon>Lophiotrema</taxon>
    </lineage>
</organism>
<dbReference type="EMBL" id="ML977358">
    <property type="protein sequence ID" value="KAF2106898.1"/>
    <property type="molecule type" value="Genomic_DNA"/>
</dbReference>
<keyword evidence="4 7" id="KW-0472">Membrane</keyword>
<evidence type="ECO:0000256" key="2">
    <source>
        <dbReference type="ARBA" id="ARBA00022692"/>
    </source>
</evidence>
<dbReference type="GO" id="GO:0031965">
    <property type="term" value="C:nuclear membrane"/>
    <property type="evidence" value="ECO:0007669"/>
    <property type="project" value="UniProtKB-SubCell"/>
</dbReference>
<evidence type="ECO:0000256" key="3">
    <source>
        <dbReference type="ARBA" id="ARBA00022989"/>
    </source>
</evidence>
<evidence type="ECO:0000256" key="6">
    <source>
        <dbReference type="ARBA" id="ARBA00037847"/>
    </source>
</evidence>
<keyword evidence="2 7" id="KW-0812">Transmembrane</keyword>
<evidence type="ECO:0000313" key="9">
    <source>
        <dbReference type="Proteomes" id="UP000799770"/>
    </source>
</evidence>
<gene>
    <name evidence="8" type="ORF">BDV96DRAFT_309854</name>
</gene>
<keyword evidence="9" id="KW-1185">Reference proteome</keyword>
<dbReference type="AlphaFoldDB" id="A0A6A5YL57"/>
<dbReference type="PANTHER" id="PTHR12265">
    <property type="entry name" value="TRANSMEMBRANE PROTEIN 53"/>
    <property type="match status" value="1"/>
</dbReference>
<protein>
    <recommendedName>
        <fullName evidence="10">Indole-diterpene biosynthesis protein-like protein PaxU</fullName>
    </recommendedName>
</protein>
<dbReference type="PANTHER" id="PTHR12265:SF30">
    <property type="entry name" value="TRANSMEMBRANE PROTEIN 53"/>
    <property type="match status" value="1"/>
</dbReference>
<reference evidence="8" key="1">
    <citation type="journal article" date="2020" name="Stud. Mycol.">
        <title>101 Dothideomycetes genomes: a test case for predicting lifestyles and emergence of pathogens.</title>
        <authorList>
            <person name="Haridas S."/>
            <person name="Albert R."/>
            <person name="Binder M."/>
            <person name="Bloem J."/>
            <person name="Labutti K."/>
            <person name="Salamov A."/>
            <person name="Andreopoulos B."/>
            <person name="Baker S."/>
            <person name="Barry K."/>
            <person name="Bills G."/>
            <person name="Bluhm B."/>
            <person name="Cannon C."/>
            <person name="Castanera R."/>
            <person name="Culley D."/>
            <person name="Daum C."/>
            <person name="Ezra D."/>
            <person name="Gonzalez J."/>
            <person name="Henrissat B."/>
            <person name="Kuo A."/>
            <person name="Liang C."/>
            <person name="Lipzen A."/>
            <person name="Lutzoni F."/>
            <person name="Magnuson J."/>
            <person name="Mondo S."/>
            <person name="Nolan M."/>
            <person name="Ohm R."/>
            <person name="Pangilinan J."/>
            <person name="Park H.-J."/>
            <person name="Ramirez L."/>
            <person name="Alfaro M."/>
            <person name="Sun H."/>
            <person name="Tritt A."/>
            <person name="Yoshinaga Y."/>
            <person name="Zwiers L.-H."/>
            <person name="Turgeon B."/>
            <person name="Goodwin S."/>
            <person name="Spatafora J."/>
            <person name="Crous P."/>
            <person name="Grigoriev I."/>
        </authorList>
    </citation>
    <scope>NUCLEOTIDE SEQUENCE</scope>
    <source>
        <strain evidence="8">CBS 627.86</strain>
    </source>
</reference>
<evidence type="ECO:0000256" key="7">
    <source>
        <dbReference type="SAM" id="Phobius"/>
    </source>
</evidence>
<dbReference type="OrthoDB" id="77878at2759"/>
<evidence type="ECO:0008006" key="10">
    <source>
        <dbReference type="Google" id="ProtNLM"/>
    </source>
</evidence>
<evidence type="ECO:0000256" key="4">
    <source>
        <dbReference type="ARBA" id="ARBA00023136"/>
    </source>
</evidence>
<comment type="subcellular location">
    <subcellularLocation>
        <location evidence="6">Endomembrane system</location>
        <topology evidence="6">Single-pass membrane protein</topology>
    </subcellularLocation>
    <subcellularLocation>
        <location evidence="1">Nucleus membrane</location>
    </subcellularLocation>
</comment>
<feature type="transmembrane region" description="Helical" evidence="7">
    <location>
        <begin position="171"/>
        <end position="195"/>
    </location>
</feature>
<accession>A0A6A5YL57</accession>
<evidence type="ECO:0000256" key="5">
    <source>
        <dbReference type="ARBA" id="ARBA00023242"/>
    </source>
</evidence>
<name>A0A6A5YL57_9PLEO</name>
<evidence type="ECO:0000313" key="8">
    <source>
        <dbReference type="EMBL" id="KAF2106898.1"/>
    </source>
</evidence>
<dbReference type="Proteomes" id="UP000799770">
    <property type="component" value="Unassembled WGS sequence"/>
</dbReference>